<dbReference type="SUPFAM" id="SSF48371">
    <property type="entry name" value="ARM repeat"/>
    <property type="match status" value="1"/>
</dbReference>
<dbReference type="Pfam" id="PF25598">
    <property type="entry name" value="ARM_PUB"/>
    <property type="match status" value="1"/>
</dbReference>
<keyword evidence="5" id="KW-0677">Repeat</keyword>
<dbReference type="PROSITE" id="PS51698">
    <property type="entry name" value="U_BOX"/>
    <property type="match status" value="1"/>
</dbReference>
<dbReference type="SMART" id="SM00185">
    <property type="entry name" value="ARM"/>
    <property type="match status" value="2"/>
</dbReference>
<evidence type="ECO:0000256" key="5">
    <source>
        <dbReference type="ARBA" id="ARBA00022737"/>
    </source>
</evidence>
<accession>A0A5N6QPA7</accession>
<sequence length="1021" mass="113511">MVQPELATEISHIMDYHGRATFTVDSSEEEAGKAVQRLLQQANSASDSIENSQVRSFQLAASTLHITSLKAVSIERQTMNKQLDKVGDSDPRETEILRRLLYLLNKYGNLILQEQLSNDCVQNEGAFTFENGRNNSAYSQSVDVESRTGYGHHEAQVDDIPRRAILPEEQLSNDCVQNEGEFAFENGRNNSACSQSVDLESCTGCGHHEAQVDDILTRAIVPKEQLSNDCVQNEEEFAFEKSRNNSAYSQSVDMESQTRCGHHQAQVNDILKSAILPKEQLNQDCVKNEVAFAFEKLPDPSSFKVHSLVFTELLKFVDRISRLFPAIEAARPKCSSGIQELCSLNTAIDKAKLHLQKCSDSSKLYLAVTGDAVVSRSQRLKILLGQRLGQIKTMVQPELAVEVQEAGKAVRGLLQQADSESDSMESSQVRVLQLAASSLHITSSKALLIEKRSIKKQLDKANSDPRKTKILKYLLYLLKKYGNLILQEQSSNDRVQNERAFAFENDRNGSAYSQSVDVESRIGNGHQEAQVDILRRAIPPDEFKCHISSRLMYDPVVIASGQTFERMCIQKWFDEGNHTCPMTKMKLAHQQLTPNTAMKDSISKWCMRHGVTIPEPTMPLQVLNSWETSSTSIASFGSSMNDLRLPMDISNMSLGSLDASYTSDSSRTRITDGLNLIPMQTKHEHKCQSYGNIREEDLEFLSKLAGLQWESQCEAVDNVKKHLDYSKEACQYTSYENFVEPLVRFLKDARDLHDVKAQKAGSQLLLAFVTKDGSGISYLREEAFSLLATFINSEITKEALEILEVLSGHSYCRAKIEASGALTSILKMLDSNNRDFQELAIKILCNLSSNSDICSHIVSLKCIPKLVPLLADSTLAGNCAHVLKNLCNMEEARVSVAETNGCISLVAGLLVTGSHEDQENAVAVLLSLCSQRVQYCQLVMDEGVIPDLVDISINGNDKGRVSALELLQCLRDVEYDNDRGCPGPGPYIDTSRDCTDPSKERKSTMASAFRGVISAFTEKKK</sequence>
<feature type="domain" description="U-box" evidence="7">
    <location>
        <begin position="538"/>
        <end position="612"/>
    </location>
</feature>
<dbReference type="SMART" id="SM00504">
    <property type="entry name" value="Ubox"/>
    <property type="match status" value="1"/>
</dbReference>
<keyword evidence="4" id="KW-0808">Transferase</keyword>
<dbReference type="InterPro" id="IPR013083">
    <property type="entry name" value="Znf_RING/FYVE/PHD"/>
</dbReference>
<dbReference type="InterPro" id="IPR000225">
    <property type="entry name" value="Armadillo"/>
</dbReference>
<keyword evidence="6" id="KW-0833">Ubl conjugation pathway</keyword>
<evidence type="ECO:0000256" key="2">
    <source>
        <dbReference type="ARBA" id="ARBA00004906"/>
    </source>
</evidence>
<dbReference type="PANTHER" id="PTHR23315:SF240">
    <property type="entry name" value="U-BOX DOMAIN-CONTAINING PROTEIN 5"/>
    <property type="match status" value="1"/>
</dbReference>
<dbReference type="EC" id="2.3.2.27" evidence="3"/>
<dbReference type="PANTHER" id="PTHR23315">
    <property type="entry name" value="U BOX DOMAIN-CONTAINING"/>
    <property type="match status" value="1"/>
</dbReference>
<evidence type="ECO:0000313" key="9">
    <source>
        <dbReference type="Proteomes" id="UP000327013"/>
    </source>
</evidence>
<dbReference type="Gene3D" id="1.25.10.10">
    <property type="entry name" value="Leucine-rich Repeat Variant"/>
    <property type="match status" value="1"/>
</dbReference>
<evidence type="ECO:0000313" key="8">
    <source>
        <dbReference type="EMBL" id="KAE7999943.1"/>
    </source>
</evidence>
<dbReference type="InterPro" id="IPR003613">
    <property type="entry name" value="Ubox_domain"/>
</dbReference>
<dbReference type="InterPro" id="IPR045210">
    <property type="entry name" value="RING-Ubox_PUB"/>
</dbReference>
<dbReference type="AlphaFoldDB" id="A0A5N6QPA7"/>
<dbReference type="InterPro" id="IPR011989">
    <property type="entry name" value="ARM-like"/>
</dbReference>
<gene>
    <name evidence="8" type="ORF">FH972_004321</name>
</gene>
<reference evidence="8 9" key="1">
    <citation type="submission" date="2019-06" db="EMBL/GenBank/DDBJ databases">
        <title>A chromosomal-level reference genome of Carpinus fangiana (Coryloideae, Betulaceae).</title>
        <authorList>
            <person name="Yang X."/>
            <person name="Wang Z."/>
            <person name="Zhang L."/>
            <person name="Hao G."/>
            <person name="Liu J."/>
            <person name="Yang Y."/>
        </authorList>
    </citation>
    <scope>NUCLEOTIDE SEQUENCE [LARGE SCALE GENOMIC DNA]</scope>
    <source>
        <strain evidence="8">Cfa_2016G</strain>
        <tissue evidence="8">Leaf</tissue>
    </source>
</reference>
<evidence type="ECO:0000256" key="3">
    <source>
        <dbReference type="ARBA" id="ARBA00012483"/>
    </source>
</evidence>
<organism evidence="8 9">
    <name type="scientific">Carpinus fangiana</name>
    <dbReference type="NCBI Taxonomy" id="176857"/>
    <lineage>
        <taxon>Eukaryota</taxon>
        <taxon>Viridiplantae</taxon>
        <taxon>Streptophyta</taxon>
        <taxon>Embryophyta</taxon>
        <taxon>Tracheophyta</taxon>
        <taxon>Spermatophyta</taxon>
        <taxon>Magnoliopsida</taxon>
        <taxon>eudicotyledons</taxon>
        <taxon>Gunneridae</taxon>
        <taxon>Pentapetalae</taxon>
        <taxon>rosids</taxon>
        <taxon>fabids</taxon>
        <taxon>Fagales</taxon>
        <taxon>Betulaceae</taxon>
        <taxon>Carpinus</taxon>
    </lineage>
</organism>
<evidence type="ECO:0000256" key="6">
    <source>
        <dbReference type="ARBA" id="ARBA00022786"/>
    </source>
</evidence>
<dbReference type="InterPro" id="IPR016024">
    <property type="entry name" value="ARM-type_fold"/>
</dbReference>
<dbReference type="SUPFAM" id="SSF57850">
    <property type="entry name" value="RING/U-box"/>
    <property type="match status" value="1"/>
</dbReference>
<dbReference type="Proteomes" id="UP000327013">
    <property type="component" value="Chromosome 1"/>
</dbReference>
<keyword evidence="9" id="KW-1185">Reference proteome</keyword>
<dbReference type="GO" id="GO:0061630">
    <property type="term" value="F:ubiquitin protein ligase activity"/>
    <property type="evidence" value="ECO:0007669"/>
    <property type="project" value="UniProtKB-EC"/>
</dbReference>
<protein>
    <recommendedName>
        <fullName evidence="3">RING-type E3 ubiquitin transferase</fullName>
        <ecNumber evidence="3">2.3.2.27</ecNumber>
    </recommendedName>
</protein>
<evidence type="ECO:0000256" key="1">
    <source>
        <dbReference type="ARBA" id="ARBA00000900"/>
    </source>
</evidence>
<evidence type="ECO:0000256" key="4">
    <source>
        <dbReference type="ARBA" id="ARBA00022679"/>
    </source>
</evidence>
<dbReference type="CDD" id="cd16664">
    <property type="entry name" value="RING-Ubox_PUB"/>
    <property type="match status" value="1"/>
</dbReference>
<comment type="pathway">
    <text evidence="2">Protein modification; protein ubiquitination.</text>
</comment>
<dbReference type="Pfam" id="PF04564">
    <property type="entry name" value="U-box"/>
    <property type="match status" value="1"/>
</dbReference>
<name>A0A5N6QPA7_9ROSI</name>
<dbReference type="Gene3D" id="3.30.40.10">
    <property type="entry name" value="Zinc/RING finger domain, C3HC4 (zinc finger)"/>
    <property type="match status" value="1"/>
</dbReference>
<dbReference type="OrthoDB" id="10064100at2759"/>
<dbReference type="UniPathway" id="UPA00143"/>
<comment type="catalytic activity">
    <reaction evidence="1">
        <text>S-ubiquitinyl-[E2 ubiquitin-conjugating enzyme]-L-cysteine + [acceptor protein]-L-lysine = [E2 ubiquitin-conjugating enzyme]-L-cysteine + N(6)-ubiquitinyl-[acceptor protein]-L-lysine.</text>
        <dbReference type="EC" id="2.3.2.27"/>
    </reaction>
</comment>
<proteinExistence type="predicted"/>
<dbReference type="EMBL" id="CM017321">
    <property type="protein sequence ID" value="KAE7999943.1"/>
    <property type="molecule type" value="Genomic_DNA"/>
</dbReference>
<dbReference type="InterPro" id="IPR058678">
    <property type="entry name" value="ARM_PUB"/>
</dbReference>
<evidence type="ECO:0000259" key="7">
    <source>
        <dbReference type="PROSITE" id="PS51698"/>
    </source>
</evidence>
<dbReference type="GO" id="GO:0016567">
    <property type="term" value="P:protein ubiquitination"/>
    <property type="evidence" value="ECO:0007669"/>
    <property type="project" value="UniProtKB-UniPathway"/>
</dbReference>